<name>A0A840ABU9_9PROT</name>
<dbReference type="Pfam" id="PF03060">
    <property type="entry name" value="NMO"/>
    <property type="match status" value="1"/>
</dbReference>
<evidence type="ECO:0000313" key="12">
    <source>
        <dbReference type="Proteomes" id="UP000553193"/>
    </source>
</evidence>
<keyword evidence="5" id="KW-0288">FMN</keyword>
<protein>
    <recommendedName>
        <fullName evidence="8">Propionate 3-nitronate monooxygenase</fullName>
    </recommendedName>
</protein>
<dbReference type="EMBL" id="JACIDJ010000004">
    <property type="protein sequence ID" value="MBB3899039.1"/>
    <property type="molecule type" value="Genomic_DNA"/>
</dbReference>
<comment type="caution">
    <text evidence="11">The sequence shown here is derived from an EMBL/GenBank/DDBJ whole genome shotgun (WGS) entry which is preliminary data.</text>
</comment>
<evidence type="ECO:0000313" key="11">
    <source>
        <dbReference type="EMBL" id="MBB3899039.1"/>
    </source>
</evidence>
<dbReference type="PANTHER" id="PTHR42747:SF3">
    <property type="entry name" value="NITRONATE MONOOXYGENASE-RELATED"/>
    <property type="match status" value="1"/>
</dbReference>
<sequence>MMSARARADAFCARFGLRVPILQAPMAGAAPPALAAAVANAGGMGGFGALQSSPAEIAAWAASFRASSNGAFQVNLWTPDPPPPRDAAREEAARQALGTLGPLPPAPGEGPFLPDFAAQCEALLAVRAGVVSTIMGLWDAAFVAALKAAGILWIANATTLDEALAAQAAGADAVVAQGAEAGGHRGSFDPARGEAQAIPLFALIPRLADALRVPVVAAGGIMDGRGIAAALTLGASAVQMGTAFLRTPEAAIAPAWADALARTAPEDTVLTRAFSGRAGRGIRNSATEAFAHLPAAPYPVQRTLSAPMRAEAVAAGDVSRMQAWAGQGAALARAEPAAELVARWWTEAEALLPLP</sequence>
<dbReference type="AlphaFoldDB" id="A0A840ABU9"/>
<dbReference type="GO" id="GO:0018580">
    <property type="term" value="F:nitronate monooxygenase activity"/>
    <property type="evidence" value="ECO:0007669"/>
    <property type="project" value="InterPro"/>
</dbReference>
<evidence type="ECO:0000256" key="3">
    <source>
        <dbReference type="ARBA" id="ARBA00022575"/>
    </source>
</evidence>
<accession>A0A840ABU9</accession>
<dbReference type="GO" id="GO:0009636">
    <property type="term" value="P:response to toxic substance"/>
    <property type="evidence" value="ECO:0007669"/>
    <property type="project" value="UniProtKB-KW"/>
</dbReference>
<organism evidence="11 12">
    <name type="scientific">Roseococcus suduntuyensis</name>
    <dbReference type="NCBI Taxonomy" id="455361"/>
    <lineage>
        <taxon>Bacteria</taxon>
        <taxon>Pseudomonadati</taxon>
        <taxon>Pseudomonadota</taxon>
        <taxon>Alphaproteobacteria</taxon>
        <taxon>Acetobacterales</taxon>
        <taxon>Roseomonadaceae</taxon>
        <taxon>Roseococcus</taxon>
    </lineage>
</organism>
<dbReference type="Gene3D" id="3.20.20.70">
    <property type="entry name" value="Aldolase class I"/>
    <property type="match status" value="1"/>
</dbReference>
<evidence type="ECO:0000256" key="2">
    <source>
        <dbReference type="ARBA" id="ARBA00009881"/>
    </source>
</evidence>
<gene>
    <name evidence="11" type="ORF">GGQ83_002487</name>
</gene>
<comment type="cofactor">
    <cofactor evidence="1">
        <name>FMN</name>
        <dbReference type="ChEBI" id="CHEBI:58210"/>
    </cofactor>
</comment>
<keyword evidence="6 11" id="KW-0560">Oxidoreductase</keyword>
<evidence type="ECO:0000256" key="7">
    <source>
        <dbReference type="ARBA" id="ARBA00023033"/>
    </source>
</evidence>
<keyword evidence="3" id="KW-0216">Detoxification</keyword>
<dbReference type="InterPro" id="IPR004136">
    <property type="entry name" value="NMO"/>
</dbReference>
<reference evidence="11 12" key="1">
    <citation type="submission" date="2020-08" db="EMBL/GenBank/DDBJ databases">
        <title>Genomic Encyclopedia of Type Strains, Phase IV (KMG-IV): sequencing the most valuable type-strain genomes for metagenomic binning, comparative biology and taxonomic classification.</title>
        <authorList>
            <person name="Goeker M."/>
        </authorList>
    </citation>
    <scope>NUCLEOTIDE SEQUENCE [LARGE SCALE GENOMIC DNA]</scope>
    <source>
        <strain evidence="11 12">DSM 19979</strain>
    </source>
</reference>
<dbReference type="InterPro" id="IPR013785">
    <property type="entry name" value="Aldolase_TIM"/>
</dbReference>
<evidence type="ECO:0000256" key="4">
    <source>
        <dbReference type="ARBA" id="ARBA00022630"/>
    </source>
</evidence>
<evidence type="ECO:0000256" key="8">
    <source>
        <dbReference type="ARBA" id="ARBA00031155"/>
    </source>
</evidence>
<feature type="chain" id="PRO_5032737815" description="Propionate 3-nitronate monooxygenase" evidence="10">
    <location>
        <begin position="36"/>
        <end position="355"/>
    </location>
</feature>
<dbReference type="PANTHER" id="PTHR42747">
    <property type="entry name" value="NITRONATE MONOOXYGENASE-RELATED"/>
    <property type="match status" value="1"/>
</dbReference>
<comment type="similarity">
    <text evidence="2">Belongs to the nitronate monooxygenase family. NMO class I subfamily.</text>
</comment>
<proteinExistence type="inferred from homology"/>
<evidence type="ECO:0000256" key="5">
    <source>
        <dbReference type="ARBA" id="ARBA00022643"/>
    </source>
</evidence>
<evidence type="ECO:0000256" key="9">
    <source>
        <dbReference type="ARBA" id="ARBA00049401"/>
    </source>
</evidence>
<evidence type="ECO:0000256" key="10">
    <source>
        <dbReference type="SAM" id="SignalP"/>
    </source>
</evidence>
<feature type="signal peptide" evidence="10">
    <location>
        <begin position="1"/>
        <end position="35"/>
    </location>
</feature>
<dbReference type="SUPFAM" id="SSF51412">
    <property type="entry name" value="Inosine monophosphate dehydrogenase (IMPDH)"/>
    <property type="match status" value="1"/>
</dbReference>
<evidence type="ECO:0000256" key="1">
    <source>
        <dbReference type="ARBA" id="ARBA00001917"/>
    </source>
</evidence>
<keyword evidence="12" id="KW-1185">Reference proteome</keyword>
<dbReference type="CDD" id="cd04730">
    <property type="entry name" value="NPD_like"/>
    <property type="match status" value="1"/>
</dbReference>
<keyword evidence="4" id="KW-0285">Flavoprotein</keyword>
<keyword evidence="7 11" id="KW-0503">Monooxygenase</keyword>
<keyword evidence="10" id="KW-0732">Signal</keyword>
<comment type="catalytic activity">
    <reaction evidence="9">
        <text>3 propionate 3-nitronate + 3 O2 + H2O = 3 3-oxopropanoate + 2 nitrate + nitrite + H2O2 + 3 H(+)</text>
        <dbReference type="Rhea" id="RHEA:57332"/>
        <dbReference type="ChEBI" id="CHEBI:15377"/>
        <dbReference type="ChEBI" id="CHEBI:15378"/>
        <dbReference type="ChEBI" id="CHEBI:15379"/>
        <dbReference type="ChEBI" id="CHEBI:16240"/>
        <dbReference type="ChEBI" id="CHEBI:16301"/>
        <dbReference type="ChEBI" id="CHEBI:17632"/>
        <dbReference type="ChEBI" id="CHEBI:33190"/>
        <dbReference type="ChEBI" id="CHEBI:136067"/>
    </reaction>
</comment>
<dbReference type="Proteomes" id="UP000553193">
    <property type="component" value="Unassembled WGS sequence"/>
</dbReference>
<evidence type="ECO:0000256" key="6">
    <source>
        <dbReference type="ARBA" id="ARBA00023002"/>
    </source>
</evidence>